<evidence type="ECO:0000313" key="2">
    <source>
        <dbReference type="Proteomes" id="UP000799770"/>
    </source>
</evidence>
<accession>A0A6A5Z5S2</accession>
<gene>
    <name evidence="1" type="ORF">BDV96DRAFT_85333</name>
</gene>
<proteinExistence type="predicted"/>
<keyword evidence="2" id="KW-1185">Reference proteome</keyword>
<dbReference type="EMBL" id="ML977324">
    <property type="protein sequence ID" value="KAF2114800.1"/>
    <property type="molecule type" value="Genomic_DNA"/>
</dbReference>
<name>A0A6A5Z5S2_9PLEO</name>
<reference evidence="1" key="1">
    <citation type="journal article" date="2020" name="Stud. Mycol.">
        <title>101 Dothideomycetes genomes: a test case for predicting lifestyles and emergence of pathogens.</title>
        <authorList>
            <person name="Haridas S."/>
            <person name="Albert R."/>
            <person name="Binder M."/>
            <person name="Bloem J."/>
            <person name="Labutti K."/>
            <person name="Salamov A."/>
            <person name="Andreopoulos B."/>
            <person name="Baker S."/>
            <person name="Barry K."/>
            <person name="Bills G."/>
            <person name="Bluhm B."/>
            <person name="Cannon C."/>
            <person name="Castanera R."/>
            <person name="Culley D."/>
            <person name="Daum C."/>
            <person name="Ezra D."/>
            <person name="Gonzalez J."/>
            <person name="Henrissat B."/>
            <person name="Kuo A."/>
            <person name="Liang C."/>
            <person name="Lipzen A."/>
            <person name="Lutzoni F."/>
            <person name="Magnuson J."/>
            <person name="Mondo S."/>
            <person name="Nolan M."/>
            <person name="Ohm R."/>
            <person name="Pangilinan J."/>
            <person name="Park H.-J."/>
            <person name="Ramirez L."/>
            <person name="Alfaro M."/>
            <person name="Sun H."/>
            <person name="Tritt A."/>
            <person name="Yoshinaga Y."/>
            <person name="Zwiers L.-H."/>
            <person name="Turgeon B."/>
            <person name="Goodwin S."/>
            <person name="Spatafora J."/>
            <person name="Crous P."/>
            <person name="Grigoriev I."/>
        </authorList>
    </citation>
    <scope>NUCLEOTIDE SEQUENCE</scope>
    <source>
        <strain evidence="1">CBS 627.86</strain>
    </source>
</reference>
<sequence length="157" mass="17163">MLPPCHSGPAYDTLPTLRVPGAGELTVHTYHPKPTPSRLVLARGATRAIAPTAAQAPSWRMSVILSIFALQYWRHSEAAAAASRELSLRNRHTAAEMIRTIIGTRSTMRRPARGPQQVLVATVTVMKMPVSTPLTWALSVCTSLWWPSITPPAHQRA</sequence>
<protein>
    <submittedName>
        <fullName evidence="1">Uncharacterized protein</fullName>
    </submittedName>
</protein>
<dbReference type="AlphaFoldDB" id="A0A6A5Z5S2"/>
<evidence type="ECO:0000313" key="1">
    <source>
        <dbReference type="EMBL" id="KAF2114800.1"/>
    </source>
</evidence>
<organism evidence="1 2">
    <name type="scientific">Lophiotrema nucula</name>
    <dbReference type="NCBI Taxonomy" id="690887"/>
    <lineage>
        <taxon>Eukaryota</taxon>
        <taxon>Fungi</taxon>
        <taxon>Dikarya</taxon>
        <taxon>Ascomycota</taxon>
        <taxon>Pezizomycotina</taxon>
        <taxon>Dothideomycetes</taxon>
        <taxon>Pleosporomycetidae</taxon>
        <taxon>Pleosporales</taxon>
        <taxon>Lophiotremataceae</taxon>
        <taxon>Lophiotrema</taxon>
    </lineage>
</organism>
<dbReference type="Proteomes" id="UP000799770">
    <property type="component" value="Unassembled WGS sequence"/>
</dbReference>